<feature type="transmembrane region" description="Helical" evidence="8">
    <location>
        <begin position="113"/>
        <end position="136"/>
    </location>
</feature>
<protein>
    <submittedName>
        <fullName evidence="10">Putative spermidine/putrescine transport system permease protein</fullName>
    </submittedName>
</protein>
<dbReference type="Proteomes" id="UP000184485">
    <property type="component" value="Unassembled WGS sequence"/>
</dbReference>
<keyword evidence="7 8" id="KW-0472">Membrane</keyword>
<feature type="transmembrane region" description="Helical" evidence="8">
    <location>
        <begin position="81"/>
        <end position="101"/>
    </location>
</feature>
<feature type="transmembrane region" description="Helical" evidence="8">
    <location>
        <begin position="142"/>
        <end position="159"/>
    </location>
</feature>
<dbReference type="PANTHER" id="PTHR43357:SF4">
    <property type="entry name" value="INNER MEMBRANE ABC TRANSPORTER PERMEASE PROTEIN YDCV"/>
    <property type="match status" value="1"/>
</dbReference>
<feature type="transmembrane region" description="Helical" evidence="8">
    <location>
        <begin position="245"/>
        <end position="266"/>
    </location>
</feature>
<dbReference type="AlphaFoldDB" id="A0A1M5PF54"/>
<dbReference type="Pfam" id="PF00528">
    <property type="entry name" value="BPD_transp_1"/>
    <property type="match status" value="1"/>
</dbReference>
<dbReference type="PANTHER" id="PTHR43357">
    <property type="entry name" value="INNER MEMBRANE ABC TRANSPORTER PERMEASE PROTEIN YDCV"/>
    <property type="match status" value="1"/>
</dbReference>
<dbReference type="InterPro" id="IPR035906">
    <property type="entry name" value="MetI-like_sf"/>
</dbReference>
<proteinExistence type="inferred from homology"/>
<evidence type="ECO:0000256" key="4">
    <source>
        <dbReference type="ARBA" id="ARBA00022519"/>
    </source>
</evidence>
<evidence type="ECO:0000259" key="9">
    <source>
        <dbReference type="PROSITE" id="PS50928"/>
    </source>
</evidence>
<accession>A0A1M5PF54</accession>
<evidence type="ECO:0000256" key="6">
    <source>
        <dbReference type="ARBA" id="ARBA00022989"/>
    </source>
</evidence>
<dbReference type="STRING" id="1122133.SAMN02745157_0149"/>
<comment type="similarity">
    <text evidence="8">Belongs to the binding-protein-dependent transport system permease family.</text>
</comment>
<dbReference type="GO" id="GO:0055085">
    <property type="term" value="P:transmembrane transport"/>
    <property type="evidence" value="ECO:0007669"/>
    <property type="project" value="InterPro"/>
</dbReference>
<keyword evidence="3" id="KW-1003">Cell membrane</keyword>
<evidence type="ECO:0000256" key="5">
    <source>
        <dbReference type="ARBA" id="ARBA00022692"/>
    </source>
</evidence>
<feature type="transmembrane region" description="Helical" evidence="8">
    <location>
        <begin position="191"/>
        <end position="209"/>
    </location>
</feature>
<dbReference type="GO" id="GO:0005886">
    <property type="term" value="C:plasma membrane"/>
    <property type="evidence" value="ECO:0007669"/>
    <property type="project" value="UniProtKB-SubCell"/>
</dbReference>
<dbReference type="InterPro" id="IPR000515">
    <property type="entry name" value="MetI-like"/>
</dbReference>
<dbReference type="RefSeq" id="WP_073058654.1">
    <property type="nucleotide sequence ID" value="NZ_FQUP01000011.1"/>
</dbReference>
<evidence type="ECO:0000313" key="11">
    <source>
        <dbReference type="Proteomes" id="UP000184485"/>
    </source>
</evidence>
<comment type="subcellular location">
    <subcellularLocation>
        <location evidence="1">Cell inner membrane</location>
        <topology evidence="1">Multi-pass membrane protein</topology>
    </subcellularLocation>
    <subcellularLocation>
        <location evidence="8">Cell membrane</location>
        <topology evidence="8">Multi-pass membrane protein</topology>
    </subcellularLocation>
</comment>
<dbReference type="EMBL" id="FQUP01000011">
    <property type="protein sequence ID" value="SHH00392.1"/>
    <property type="molecule type" value="Genomic_DNA"/>
</dbReference>
<reference evidence="10 11" key="1">
    <citation type="submission" date="2016-11" db="EMBL/GenBank/DDBJ databases">
        <authorList>
            <person name="Jaros S."/>
            <person name="Januszkiewicz K."/>
            <person name="Wedrychowicz H."/>
        </authorList>
    </citation>
    <scope>NUCLEOTIDE SEQUENCE [LARGE SCALE GENOMIC DNA]</scope>
    <source>
        <strain evidence="10 11">DSM 19436</strain>
    </source>
</reference>
<dbReference type="PROSITE" id="PS50928">
    <property type="entry name" value="ABC_TM1"/>
    <property type="match status" value="1"/>
</dbReference>
<gene>
    <name evidence="10" type="ORF">SAMN02745157_0149</name>
</gene>
<keyword evidence="5 8" id="KW-0812">Transmembrane</keyword>
<evidence type="ECO:0000256" key="1">
    <source>
        <dbReference type="ARBA" id="ARBA00004429"/>
    </source>
</evidence>
<keyword evidence="2 8" id="KW-0813">Transport</keyword>
<evidence type="ECO:0000256" key="8">
    <source>
        <dbReference type="RuleBase" id="RU363032"/>
    </source>
</evidence>
<evidence type="ECO:0000256" key="2">
    <source>
        <dbReference type="ARBA" id="ARBA00022448"/>
    </source>
</evidence>
<evidence type="ECO:0000256" key="3">
    <source>
        <dbReference type="ARBA" id="ARBA00022475"/>
    </source>
</evidence>
<feature type="transmembrane region" description="Helical" evidence="8">
    <location>
        <begin position="12"/>
        <end position="35"/>
    </location>
</feature>
<dbReference type="Gene3D" id="1.10.3720.10">
    <property type="entry name" value="MetI-like"/>
    <property type="match status" value="1"/>
</dbReference>
<keyword evidence="4" id="KW-0997">Cell inner membrane</keyword>
<keyword evidence="11" id="KW-1185">Reference proteome</keyword>
<evidence type="ECO:0000256" key="7">
    <source>
        <dbReference type="ARBA" id="ARBA00023136"/>
    </source>
</evidence>
<keyword evidence="6 8" id="KW-1133">Transmembrane helix</keyword>
<evidence type="ECO:0000313" key="10">
    <source>
        <dbReference type="EMBL" id="SHH00392.1"/>
    </source>
</evidence>
<dbReference type="CDD" id="cd06261">
    <property type="entry name" value="TM_PBP2"/>
    <property type="match status" value="1"/>
</dbReference>
<organism evidence="10 11">
    <name type="scientific">Kaistia soli DSM 19436</name>
    <dbReference type="NCBI Taxonomy" id="1122133"/>
    <lineage>
        <taxon>Bacteria</taxon>
        <taxon>Pseudomonadati</taxon>
        <taxon>Pseudomonadota</taxon>
        <taxon>Alphaproteobacteria</taxon>
        <taxon>Hyphomicrobiales</taxon>
        <taxon>Kaistiaceae</taxon>
        <taxon>Kaistia</taxon>
    </lineage>
</organism>
<dbReference type="SUPFAM" id="SSF161098">
    <property type="entry name" value="MetI-like"/>
    <property type="match status" value="1"/>
</dbReference>
<name>A0A1M5PF54_9HYPH</name>
<feature type="domain" description="ABC transmembrane type-1" evidence="9">
    <location>
        <begin position="75"/>
        <end position="264"/>
    </location>
</feature>
<sequence length="276" mass="29773">MRKSWTSHLSSISYGLFVYGLGALFLGFMVVPVLISLSMSFTSGQTLKFPPPGLSLRWYAALLDPVQSEIVQQAAWNTLQIAVFAVLASLVFAVPAAFGMARISARRANALEPLFLAPMVLPSLVYGLALLIAANLMHISPSIWLVVLANVVVFGPLMFRATSSIAQQLDPSLEDASSLLGASRWSTFRRVTLPLLAPGIYAGMFLVFIQSIENVSLPLFLAPAGTTILPLEMFAMLQDSLDPRIAAISGVLIAITVLVLVAVQRLTPFLRDQGRS</sequence>
<dbReference type="OrthoDB" id="9782004at2"/>